<evidence type="ECO:0000256" key="6">
    <source>
        <dbReference type="ARBA" id="ARBA00022692"/>
    </source>
</evidence>
<evidence type="ECO:0000256" key="1">
    <source>
        <dbReference type="ARBA" id="ARBA00002582"/>
    </source>
</evidence>
<evidence type="ECO:0000256" key="2">
    <source>
        <dbReference type="ARBA" id="ARBA00004141"/>
    </source>
</evidence>
<name>A0A6A1WID9_9ROSI</name>
<reference evidence="11 12" key="1">
    <citation type="journal article" date="2019" name="Plant Biotechnol. J.">
        <title>The red bayberry genome and genetic basis of sex determination.</title>
        <authorList>
            <person name="Jia H.M."/>
            <person name="Jia H.J."/>
            <person name="Cai Q.L."/>
            <person name="Wang Y."/>
            <person name="Zhao H.B."/>
            <person name="Yang W.F."/>
            <person name="Wang G.Y."/>
            <person name="Li Y.H."/>
            <person name="Zhan D.L."/>
            <person name="Shen Y.T."/>
            <person name="Niu Q.F."/>
            <person name="Chang L."/>
            <person name="Qiu J."/>
            <person name="Zhao L."/>
            <person name="Xie H.B."/>
            <person name="Fu W.Y."/>
            <person name="Jin J."/>
            <person name="Li X.W."/>
            <person name="Jiao Y."/>
            <person name="Zhou C.C."/>
            <person name="Tu T."/>
            <person name="Chai C.Y."/>
            <person name="Gao J.L."/>
            <person name="Fan L.J."/>
            <person name="van de Weg E."/>
            <person name="Wang J.Y."/>
            <person name="Gao Z.S."/>
        </authorList>
    </citation>
    <scope>NUCLEOTIDE SEQUENCE [LARGE SCALE GENOMIC DNA]</scope>
    <source>
        <tissue evidence="11">Leaves</tissue>
    </source>
</reference>
<accession>A0A6A1WID9</accession>
<feature type="compositionally biased region" description="Basic and acidic residues" evidence="9">
    <location>
        <begin position="150"/>
        <end position="159"/>
    </location>
</feature>
<dbReference type="Pfam" id="PF01277">
    <property type="entry name" value="Oleosin"/>
    <property type="match status" value="1"/>
</dbReference>
<keyword evidence="8 10" id="KW-0472">Membrane</keyword>
<keyword evidence="5" id="KW-0551">Lipid droplet</keyword>
<feature type="transmembrane region" description="Helical" evidence="10">
    <location>
        <begin position="74"/>
        <end position="107"/>
    </location>
</feature>
<feature type="transmembrane region" description="Helical" evidence="10">
    <location>
        <begin position="33"/>
        <end position="62"/>
    </location>
</feature>
<evidence type="ECO:0000313" key="11">
    <source>
        <dbReference type="EMBL" id="KAB1223428.1"/>
    </source>
</evidence>
<comment type="similarity">
    <text evidence="4">Belongs to the oleosin family.</text>
</comment>
<dbReference type="PANTHER" id="PTHR33203:SF44">
    <property type="entry name" value="OLEOSIN 20.3 KDA"/>
    <property type="match status" value="1"/>
</dbReference>
<feature type="region of interest" description="Disordered" evidence="9">
    <location>
        <begin position="124"/>
        <end position="159"/>
    </location>
</feature>
<dbReference type="GO" id="GO:0016020">
    <property type="term" value="C:membrane"/>
    <property type="evidence" value="ECO:0007669"/>
    <property type="project" value="UniProtKB-SubCell"/>
</dbReference>
<dbReference type="GO" id="GO:0050826">
    <property type="term" value="P:response to freezing"/>
    <property type="evidence" value="ECO:0007669"/>
    <property type="project" value="TreeGrafter"/>
</dbReference>
<organism evidence="11 12">
    <name type="scientific">Morella rubra</name>
    <name type="common">Chinese bayberry</name>
    <dbReference type="NCBI Taxonomy" id="262757"/>
    <lineage>
        <taxon>Eukaryota</taxon>
        <taxon>Viridiplantae</taxon>
        <taxon>Streptophyta</taxon>
        <taxon>Embryophyta</taxon>
        <taxon>Tracheophyta</taxon>
        <taxon>Spermatophyta</taxon>
        <taxon>Magnoliopsida</taxon>
        <taxon>eudicotyledons</taxon>
        <taxon>Gunneridae</taxon>
        <taxon>Pentapetalae</taxon>
        <taxon>rosids</taxon>
        <taxon>fabids</taxon>
        <taxon>Fagales</taxon>
        <taxon>Myricaceae</taxon>
        <taxon>Morella</taxon>
    </lineage>
</organism>
<sequence>MAEYQQQQQQQRPTDAMKGMFPEKGEGPPTSKILAVVTLLPLAGFLLLVSGLTLAATLLGLAVSTPLFVICSPVLVPAALVIGLAVTGFLASGAFGITGLSSLSWIVNYLRRTRLPEQLEHAKRRAQETAGHMGQTVTGKTQEAAGKTQEAIKGEEKKT</sequence>
<gene>
    <name evidence="11" type="ORF">CJ030_MR2G012425</name>
</gene>
<dbReference type="OrthoDB" id="1929188at2759"/>
<comment type="function">
    <text evidence="1">May have a structural role to stabilize the lipid body during desiccation of the seed by preventing coalescence of the oil. Probably interacts with both lipid and phospholipid moieties of lipid bodies. May also provide recognition signals for specific lipase anchorage in lipolysis during seedling growth.</text>
</comment>
<evidence type="ECO:0000256" key="7">
    <source>
        <dbReference type="ARBA" id="ARBA00022989"/>
    </source>
</evidence>
<comment type="subcellular location">
    <subcellularLocation>
        <location evidence="3">Lipid droplet</location>
    </subcellularLocation>
    <subcellularLocation>
        <location evidence="2">Membrane</location>
        <topology evidence="2">Multi-pass membrane protein</topology>
    </subcellularLocation>
</comment>
<dbReference type="AlphaFoldDB" id="A0A6A1WID9"/>
<dbReference type="InterPro" id="IPR000136">
    <property type="entry name" value="Oleosin"/>
</dbReference>
<dbReference type="GO" id="GO:0019915">
    <property type="term" value="P:lipid storage"/>
    <property type="evidence" value="ECO:0007669"/>
    <property type="project" value="TreeGrafter"/>
</dbReference>
<feature type="region of interest" description="Disordered" evidence="9">
    <location>
        <begin position="1"/>
        <end position="26"/>
    </location>
</feature>
<dbReference type="Proteomes" id="UP000516437">
    <property type="component" value="Chromosome 2"/>
</dbReference>
<evidence type="ECO:0000256" key="5">
    <source>
        <dbReference type="ARBA" id="ARBA00022677"/>
    </source>
</evidence>
<dbReference type="GO" id="GO:0012511">
    <property type="term" value="C:monolayer-surrounded lipid storage body"/>
    <property type="evidence" value="ECO:0007669"/>
    <property type="project" value="InterPro"/>
</dbReference>
<comment type="caution">
    <text evidence="11">The sequence shown here is derived from an EMBL/GenBank/DDBJ whole genome shotgun (WGS) entry which is preliminary data.</text>
</comment>
<keyword evidence="7 10" id="KW-1133">Transmembrane helix</keyword>
<evidence type="ECO:0000313" key="12">
    <source>
        <dbReference type="Proteomes" id="UP000516437"/>
    </source>
</evidence>
<evidence type="ECO:0000256" key="10">
    <source>
        <dbReference type="SAM" id="Phobius"/>
    </source>
</evidence>
<feature type="compositionally biased region" description="Low complexity" evidence="9">
    <location>
        <begin position="1"/>
        <end position="11"/>
    </location>
</feature>
<dbReference type="EMBL" id="RXIC02000020">
    <property type="protein sequence ID" value="KAB1223428.1"/>
    <property type="molecule type" value="Genomic_DNA"/>
</dbReference>
<evidence type="ECO:0000256" key="9">
    <source>
        <dbReference type="SAM" id="MobiDB-lite"/>
    </source>
</evidence>
<dbReference type="GO" id="GO:0010344">
    <property type="term" value="P:seed oilbody biogenesis"/>
    <property type="evidence" value="ECO:0007669"/>
    <property type="project" value="TreeGrafter"/>
</dbReference>
<keyword evidence="12" id="KW-1185">Reference proteome</keyword>
<protein>
    <submittedName>
        <fullName evidence="11">Oleosin 5</fullName>
    </submittedName>
</protein>
<evidence type="ECO:0000256" key="4">
    <source>
        <dbReference type="ARBA" id="ARBA00010858"/>
    </source>
</evidence>
<keyword evidence="6 10" id="KW-0812">Transmembrane</keyword>
<proteinExistence type="inferred from homology"/>
<evidence type="ECO:0000256" key="3">
    <source>
        <dbReference type="ARBA" id="ARBA00004502"/>
    </source>
</evidence>
<dbReference type="PANTHER" id="PTHR33203">
    <property type="entry name" value="OLEOSIN"/>
    <property type="match status" value="1"/>
</dbReference>
<evidence type="ECO:0000256" key="8">
    <source>
        <dbReference type="ARBA" id="ARBA00023136"/>
    </source>
</evidence>